<gene>
    <name evidence="2" type="ORF">BK123_07590</name>
</gene>
<dbReference type="InterPro" id="IPR036237">
    <property type="entry name" value="Xyl_isomerase-like_sf"/>
</dbReference>
<dbReference type="STRING" id="1401.BK123_07590"/>
<dbReference type="Pfam" id="PF01261">
    <property type="entry name" value="AP_endonuc_2"/>
    <property type="match status" value="1"/>
</dbReference>
<dbReference type="OrthoDB" id="2063291at2"/>
<evidence type="ECO:0000259" key="1">
    <source>
        <dbReference type="Pfam" id="PF01261"/>
    </source>
</evidence>
<evidence type="ECO:0000313" key="2">
    <source>
        <dbReference type="EMBL" id="OME94947.1"/>
    </source>
</evidence>
<dbReference type="EMBL" id="MRTF01000002">
    <property type="protein sequence ID" value="OME94947.1"/>
    <property type="molecule type" value="Genomic_DNA"/>
</dbReference>
<dbReference type="SUPFAM" id="SSF51658">
    <property type="entry name" value="Xylose isomerase-like"/>
    <property type="match status" value="1"/>
</dbReference>
<protein>
    <submittedName>
        <fullName evidence="2">Xylose isomerase</fullName>
    </submittedName>
</protein>
<sequence>MRLGIFSKTFERPTLEENLDAVKANGLSVIQFNLTCAGLRSLPDEIELETAVQIREECKKRHLHMAAVSGTFNMIHPDRQRVQDDIRRFRHLAAMCHSMGTSVITLCTGTRDPIDMWRRHPDNDSPEAWDALLTTLRELVNMAEEFELELAIEPEPANVISDAVKARRLLDTMGSPRLKLVLDAANLFSSTERRPLTEVIDQALSLLSEHVIIAHAKDYSTVDGLHYTAAGTGELDYKAYMKLLHVYHFKGPLILHGLHERQVPQSVSYLKTQITAATL</sequence>
<dbReference type="GO" id="GO:0016853">
    <property type="term" value="F:isomerase activity"/>
    <property type="evidence" value="ECO:0007669"/>
    <property type="project" value="UniProtKB-KW"/>
</dbReference>
<dbReference type="PANTHER" id="PTHR12110">
    <property type="entry name" value="HYDROXYPYRUVATE ISOMERASE"/>
    <property type="match status" value="1"/>
</dbReference>
<name>A0A1R1B5W1_PAELA</name>
<dbReference type="AlphaFoldDB" id="A0A1R1B5W1"/>
<keyword evidence="2" id="KW-0413">Isomerase</keyword>
<accession>A0A1R1B5W1</accession>
<dbReference type="InterPro" id="IPR013022">
    <property type="entry name" value="Xyl_isomerase-like_TIM-brl"/>
</dbReference>
<proteinExistence type="predicted"/>
<dbReference type="Proteomes" id="UP000187074">
    <property type="component" value="Unassembled WGS sequence"/>
</dbReference>
<dbReference type="PANTHER" id="PTHR12110:SF21">
    <property type="entry name" value="XYLOSE ISOMERASE-LIKE TIM BARREL DOMAIN-CONTAINING PROTEIN"/>
    <property type="match status" value="1"/>
</dbReference>
<dbReference type="InterPro" id="IPR050312">
    <property type="entry name" value="IolE/XylAMocC-like"/>
</dbReference>
<reference evidence="2 3" key="1">
    <citation type="submission" date="2016-11" db="EMBL/GenBank/DDBJ databases">
        <title>Paenibacillus species isolates.</title>
        <authorList>
            <person name="Beno S.M."/>
        </authorList>
    </citation>
    <scope>NUCLEOTIDE SEQUENCE [LARGE SCALE GENOMIC DNA]</scope>
    <source>
        <strain evidence="2 3">FSL F4-0100</strain>
    </source>
</reference>
<comment type="caution">
    <text evidence="2">The sequence shown here is derived from an EMBL/GenBank/DDBJ whole genome shotgun (WGS) entry which is preliminary data.</text>
</comment>
<feature type="domain" description="Xylose isomerase-like TIM barrel" evidence="1">
    <location>
        <begin position="19"/>
        <end position="271"/>
    </location>
</feature>
<dbReference type="RefSeq" id="WP_076321767.1">
    <property type="nucleotide sequence ID" value="NZ_MRTF01000002.1"/>
</dbReference>
<dbReference type="Gene3D" id="3.20.20.150">
    <property type="entry name" value="Divalent-metal-dependent TIM barrel enzymes"/>
    <property type="match status" value="1"/>
</dbReference>
<organism evidence="2 3">
    <name type="scientific">Paenibacillus lautus</name>
    <name type="common">Bacillus lautus</name>
    <dbReference type="NCBI Taxonomy" id="1401"/>
    <lineage>
        <taxon>Bacteria</taxon>
        <taxon>Bacillati</taxon>
        <taxon>Bacillota</taxon>
        <taxon>Bacilli</taxon>
        <taxon>Bacillales</taxon>
        <taxon>Paenibacillaceae</taxon>
        <taxon>Paenibacillus</taxon>
    </lineage>
</organism>
<evidence type="ECO:0000313" key="3">
    <source>
        <dbReference type="Proteomes" id="UP000187074"/>
    </source>
</evidence>